<protein>
    <recommendedName>
        <fullName evidence="6 11">Adenine phosphoribosyltransferase</fullName>
        <shortName evidence="11">APRT</shortName>
        <ecNumber evidence="6 11">2.4.2.7</ecNumber>
    </recommendedName>
</protein>
<evidence type="ECO:0000256" key="3">
    <source>
        <dbReference type="ARBA" id="ARBA00004496"/>
    </source>
</evidence>
<keyword evidence="8 11" id="KW-0328">Glycosyltransferase</keyword>
<dbReference type="EMBL" id="BAHD01000011">
    <property type="protein sequence ID" value="GAB94815.1"/>
    <property type="molecule type" value="Genomic_DNA"/>
</dbReference>
<dbReference type="GO" id="GO:0006166">
    <property type="term" value="P:purine ribonucleoside salvage"/>
    <property type="evidence" value="ECO:0007669"/>
    <property type="project" value="UniProtKB-UniRule"/>
</dbReference>
<dbReference type="InterPro" id="IPR005764">
    <property type="entry name" value="Ade_phspho_trans"/>
</dbReference>
<evidence type="ECO:0000256" key="1">
    <source>
        <dbReference type="ARBA" id="ARBA00000868"/>
    </source>
</evidence>
<dbReference type="CDD" id="cd06223">
    <property type="entry name" value="PRTases_typeI"/>
    <property type="match status" value="1"/>
</dbReference>
<dbReference type="NCBIfam" id="TIGR01090">
    <property type="entry name" value="apt"/>
    <property type="match status" value="1"/>
</dbReference>
<proteinExistence type="inferred from homology"/>
<comment type="pathway">
    <text evidence="4 11">Purine metabolism; AMP biosynthesis via salvage pathway; AMP from adenine: step 1/1.</text>
</comment>
<dbReference type="GO" id="GO:0005737">
    <property type="term" value="C:cytoplasm"/>
    <property type="evidence" value="ECO:0007669"/>
    <property type="project" value="UniProtKB-SubCell"/>
</dbReference>
<gene>
    <name evidence="11 13" type="primary">apt</name>
    <name evidence="13" type="ORF">KILIM_011_00880</name>
</gene>
<dbReference type="NCBIfam" id="NF002634">
    <property type="entry name" value="PRK02304.1-3"/>
    <property type="match status" value="1"/>
</dbReference>
<comment type="catalytic activity">
    <reaction evidence="1 11">
        <text>AMP + diphosphate = 5-phospho-alpha-D-ribose 1-diphosphate + adenine</text>
        <dbReference type="Rhea" id="RHEA:16609"/>
        <dbReference type="ChEBI" id="CHEBI:16708"/>
        <dbReference type="ChEBI" id="CHEBI:33019"/>
        <dbReference type="ChEBI" id="CHEBI:58017"/>
        <dbReference type="ChEBI" id="CHEBI:456215"/>
        <dbReference type="EC" id="2.4.2.7"/>
    </reaction>
</comment>
<keyword evidence="9 11" id="KW-0808">Transferase</keyword>
<dbReference type="AlphaFoldDB" id="K6W6L7"/>
<sequence length="176" mass="18769">MDRDALAALIASRLRDVPDFPKPGVVFKDFTPLLADPVAMRAIVDDAVARYSGEVDVIAGIEARGFMIGTAVAVALGVPFVPIRKKGKLPAATFTASYDLEYGTETIEVHQDSCREGQRVLVMDDVLATGGTAAAACELIERTGAQVVALDVVCEIGFLRGRERLGGHRVRSLLSI</sequence>
<dbReference type="GO" id="GO:0016208">
    <property type="term" value="F:AMP binding"/>
    <property type="evidence" value="ECO:0007669"/>
    <property type="project" value="TreeGrafter"/>
</dbReference>
<dbReference type="Proteomes" id="UP000008366">
    <property type="component" value="Unassembled WGS sequence"/>
</dbReference>
<dbReference type="HAMAP" id="MF_00004">
    <property type="entry name" value="Aden_phosphoribosyltr"/>
    <property type="match status" value="1"/>
</dbReference>
<dbReference type="SUPFAM" id="SSF53271">
    <property type="entry name" value="PRTase-like"/>
    <property type="match status" value="1"/>
</dbReference>
<dbReference type="GO" id="GO:0044209">
    <property type="term" value="P:AMP salvage"/>
    <property type="evidence" value="ECO:0007669"/>
    <property type="project" value="UniProtKB-UniRule"/>
</dbReference>
<evidence type="ECO:0000313" key="13">
    <source>
        <dbReference type="EMBL" id="GAB94815.1"/>
    </source>
</evidence>
<reference evidence="13 14" key="1">
    <citation type="submission" date="2012-08" db="EMBL/GenBank/DDBJ databases">
        <title>Whole genome shotgun sequence of Kineosphaera limosa NBRC 100340.</title>
        <authorList>
            <person name="Yoshida I."/>
            <person name="Isaki S."/>
            <person name="Hosoyama A."/>
            <person name="Tsuchikane K."/>
            <person name="Katsumata H."/>
            <person name="Ando Y."/>
            <person name="Ohji S."/>
            <person name="Hamada M."/>
            <person name="Tamura T."/>
            <person name="Yamazoe A."/>
            <person name="Yamazaki S."/>
            <person name="Fujita N."/>
        </authorList>
    </citation>
    <scope>NUCLEOTIDE SEQUENCE [LARGE SCALE GENOMIC DNA]</scope>
    <source>
        <strain evidence="13 14">NBRC 100340</strain>
    </source>
</reference>
<evidence type="ECO:0000313" key="14">
    <source>
        <dbReference type="Proteomes" id="UP000008366"/>
    </source>
</evidence>
<comment type="caution">
    <text evidence="13">The sequence shown here is derived from an EMBL/GenBank/DDBJ whole genome shotgun (WGS) entry which is preliminary data.</text>
</comment>
<comment type="similarity">
    <text evidence="5 11">Belongs to the purine/pyrimidine phosphoribosyltransferase family.</text>
</comment>
<keyword evidence="7 11" id="KW-0963">Cytoplasm</keyword>
<evidence type="ECO:0000256" key="10">
    <source>
        <dbReference type="ARBA" id="ARBA00022726"/>
    </source>
</evidence>
<comment type="function">
    <text evidence="2 11">Catalyzes a salvage reaction resulting in the formation of AMP, that is energically less costly than de novo synthesis.</text>
</comment>
<dbReference type="InterPro" id="IPR050054">
    <property type="entry name" value="UPRTase/APRTase"/>
</dbReference>
<organism evidence="13 14">
    <name type="scientific">Kineosphaera limosa NBRC 100340</name>
    <dbReference type="NCBI Taxonomy" id="1184609"/>
    <lineage>
        <taxon>Bacteria</taxon>
        <taxon>Bacillati</taxon>
        <taxon>Actinomycetota</taxon>
        <taxon>Actinomycetes</taxon>
        <taxon>Micrococcales</taxon>
        <taxon>Dermatophilaceae</taxon>
        <taxon>Kineosphaera</taxon>
    </lineage>
</organism>
<dbReference type="eggNOG" id="COG0503">
    <property type="taxonomic scope" value="Bacteria"/>
</dbReference>
<dbReference type="InterPro" id="IPR000836">
    <property type="entry name" value="PRTase_dom"/>
</dbReference>
<evidence type="ECO:0000256" key="4">
    <source>
        <dbReference type="ARBA" id="ARBA00004659"/>
    </source>
</evidence>
<comment type="subcellular location">
    <subcellularLocation>
        <location evidence="3 11">Cytoplasm</location>
    </subcellularLocation>
</comment>
<evidence type="ECO:0000256" key="9">
    <source>
        <dbReference type="ARBA" id="ARBA00022679"/>
    </source>
</evidence>
<evidence type="ECO:0000256" key="11">
    <source>
        <dbReference type="HAMAP-Rule" id="MF_00004"/>
    </source>
</evidence>
<dbReference type="UniPathway" id="UPA00588">
    <property type="reaction ID" value="UER00646"/>
</dbReference>
<evidence type="ECO:0000256" key="2">
    <source>
        <dbReference type="ARBA" id="ARBA00003968"/>
    </source>
</evidence>
<dbReference type="EC" id="2.4.2.7" evidence="6 11"/>
<dbReference type="PANTHER" id="PTHR32315:SF3">
    <property type="entry name" value="ADENINE PHOSPHORIBOSYLTRANSFERASE"/>
    <property type="match status" value="1"/>
</dbReference>
<dbReference type="RefSeq" id="WP_006591347.1">
    <property type="nucleotide sequence ID" value="NZ_BAHD01000011.1"/>
</dbReference>
<dbReference type="InterPro" id="IPR029057">
    <property type="entry name" value="PRTase-like"/>
</dbReference>
<accession>K6W6L7</accession>
<dbReference type="GO" id="GO:0006168">
    <property type="term" value="P:adenine salvage"/>
    <property type="evidence" value="ECO:0007669"/>
    <property type="project" value="InterPro"/>
</dbReference>
<feature type="domain" description="Phosphoribosyltransferase" evidence="12">
    <location>
        <begin position="48"/>
        <end position="154"/>
    </location>
</feature>
<dbReference type="PANTHER" id="PTHR32315">
    <property type="entry name" value="ADENINE PHOSPHORIBOSYLTRANSFERASE"/>
    <property type="match status" value="1"/>
</dbReference>
<evidence type="ECO:0000256" key="8">
    <source>
        <dbReference type="ARBA" id="ARBA00022676"/>
    </source>
</evidence>
<evidence type="ECO:0000256" key="6">
    <source>
        <dbReference type="ARBA" id="ARBA00011893"/>
    </source>
</evidence>
<evidence type="ECO:0000256" key="7">
    <source>
        <dbReference type="ARBA" id="ARBA00022490"/>
    </source>
</evidence>
<keyword evidence="14" id="KW-1185">Reference proteome</keyword>
<dbReference type="FunFam" id="3.40.50.2020:FF:000021">
    <property type="entry name" value="Adenine phosphoribosyltransferase"/>
    <property type="match status" value="1"/>
</dbReference>
<dbReference type="OrthoDB" id="9803963at2"/>
<dbReference type="STRING" id="1184609.KILIM_011_00880"/>
<dbReference type="Gene3D" id="3.40.50.2020">
    <property type="match status" value="1"/>
</dbReference>
<dbReference type="GO" id="GO:0003999">
    <property type="term" value="F:adenine phosphoribosyltransferase activity"/>
    <property type="evidence" value="ECO:0007669"/>
    <property type="project" value="UniProtKB-UniRule"/>
</dbReference>
<comment type="subunit">
    <text evidence="11">Homodimer.</text>
</comment>
<dbReference type="NCBIfam" id="NF002636">
    <property type="entry name" value="PRK02304.1-5"/>
    <property type="match status" value="1"/>
</dbReference>
<keyword evidence="10 11" id="KW-0660">Purine salvage</keyword>
<evidence type="ECO:0000259" key="12">
    <source>
        <dbReference type="Pfam" id="PF00156"/>
    </source>
</evidence>
<dbReference type="Pfam" id="PF00156">
    <property type="entry name" value="Pribosyltran"/>
    <property type="match status" value="1"/>
</dbReference>
<dbReference type="GO" id="GO:0002055">
    <property type="term" value="F:adenine binding"/>
    <property type="evidence" value="ECO:0007669"/>
    <property type="project" value="TreeGrafter"/>
</dbReference>
<evidence type="ECO:0000256" key="5">
    <source>
        <dbReference type="ARBA" id="ARBA00008391"/>
    </source>
</evidence>
<name>K6W6L7_9MICO</name>